<evidence type="ECO:0000259" key="7">
    <source>
        <dbReference type="Pfam" id="PF02866"/>
    </source>
</evidence>
<feature type="binding site" evidence="4">
    <location>
        <begin position="11"/>
        <end position="16"/>
    </location>
    <ligand>
        <name>NAD(+)</name>
        <dbReference type="ChEBI" id="CHEBI:57540"/>
    </ligand>
</feature>
<comment type="caution">
    <text evidence="8">The sequence shown here is derived from an EMBL/GenBank/DDBJ whole genome shotgun (WGS) entry which is preliminary data.</text>
</comment>
<dbReference type="InterPro" id="IPR022383">
    <property type="entry name" value="Lactate/malate_DH_C"/>
</dbReference>
<protein>
    <submittedName>
        <fullName evidence="8">L-2-hydroxyisocaproate dehydrogenase</fullName>
    </submittedName>
</protein>
<feature type="binding site" evidence="4">
    <location>
        <begin position="123"/>
        <end position="125"/>
    </location>
    <ligand>
        <name>NAD(+)</name>
        <dbReference type="ChEBI" id="CHEBI:57540"/>
    </ligand>
</feature>
<accession>A0A133NRW7</accession>
<organism evidence="8 9">
    <name type="scientific">Gardnerella vaginalis</name>
    <dbReference type="NCBI Taxonomy" id="2702"/>
    <lineage>
        <taxon>Bacteria</taxon>
        <taxon>Bacillati</taxon>
        <taxon>Actinomycetota</taxon>
        <taxon>Actinomycetes</taxon>
        <taxon>Bifidobacteriales</taxon>
        <taxon>Bifidobacteriaceae</taxon>
        <taxon>Gardnerella</taxon>
    </lineage>
</organism>
<dbReference type="Proteomes" id="UP000070558">
    <property type="component" value="Unassembled WGS sequence"/>
</dbReference>
<feature type="domain" description="Lactate/malate dehydrogenase N-terminal" evidence="6">
    <location>
        <begin position="6"/>
        <end position="147"/>
    </location>
</feature>
<keyword evidence="2 5" id="KW-0560">Oxidoreductase</keyword>
<dbReference type="PROSITE" id="PS00064">
    <property type="entry name" value="L_LDH"/>
    <property type="match status" value="1"/>
</dbReference>
<comment type="similarity">
    <text evidence="1">Belongs to the LDH/MDH superfamily. LDH family.</text>
</comment>
<proteinExistence type="inferred from homology"/>
<sequence length="307" mass="33865">MFHMRKVAVIGMGNVGAAVAHQLVVGGHADDLYLYDTNEAKVNADALDFEDSMDNVPFNVNITVNDYEALKDVDVIVSALGNIKLLDVPNPDRFAELNNNRVQVKEVGAKIKASGFHGVLIDVTNPCDAICQLYKESTGLDYKQVIGTGTLLDSARLHRAVGKFFGVHPKAVKGYSLGEHGDSQFVAWSTVKVFEQPITELIKEKNMDLDAIDEETREGGFTVFYGKKYTNYGIAAAAVRLVDAVLSDSKEQMPVSNYREEYHSYLSYPAIVGREGIVKQCQLDLTQEELQKLQHSADTILSKAQMD</sequence>
<evidence type="ECO:0000256" key="3">
    <source>
        <dbReference type="PIRSR" id="PIRSR000102-1"/>
    </source>
</evidence>
<reference evidence="8 9" key="1">
    <citation type="submission" date="2016-01" db="EMBL/GenBank/DDBJ databases">
        <authorList>
            <person name="Oliw E.H."/>
        </authorList>
    </citation>
    <scope>NUCLEOTIDE SEQUENCE [LARGE SCALE GENOMIC DNA]</scope>
    <source>
        <strain evidence="8 9">GED7760B</strain>
    </source>
</reference>
<dbReference type="PIRSF" id="PIRSF000102">
    <property type="entry name" value="Lac_mal_DH"/>
    <property type="match status" value="1"/>
</dbReference>
<dbReference type="SUPFAM" id="SSF51735">
    <property type="entry name" value="NAD(P)-binding Rossmann-fold domains"/>
    <property type="match status" value="1"/>
</dbReference>
<dbReference type="AlphaFoldDB" id="A0A133NRW7"/>
<dbReference type="PANTHER" id="PTHR43128:SF31">
    <property type="entry name" value="L-LACTATE DEHYDROGENASE"/>
    <property type="match status" value="1"/>
</dbReference>
<dbReference type="InterPro" id="IPR015955">
    <property type="entry name" value="Lactate_DH/Glyco_Ohase_4_C"/>
</dbReference>
<name>A0A133NRW7_GARVA</name>
<dbReference type="InterPro" id="IPR001557">
    <property type="entry name" value="L-lactate/malate_DH"/>
</dbReference>
<feature type="active site" description="Proton acceptor" evidence="3">
    <location>
        <position position="180"/>
    </location>
</feature>
<feature type="binding site" evidence="4">
    <location>
        <position position="100"/>
    </location>
    <ligand>
        <name>NAD(+)</name>
        <dbReference type="ChEBI" id="CHEBI:57540"/>
    </ligand>
</feature>
<dbReference type="GO" id="GO:0004459">
    <property type="term" value="F:L-lactate dehydrogenase (NAD+) activity"/>
    <property type="evidence" value="ECO:0007669"/>
    <property type="project" value="InterPro"/>
</dbReference>
<dbReference type="CDD" id="cd05291">
    <property type="entry name" value="HicDH_like"/>
    <property type="match status" value="1"/>
</dbReference>
<keyword evidence="4" id="KW-0520">NAD</keyword>
<dbReference type="Gene3D" id="3.90.110.10">
    <property type="entry name" value="Lactate dehydrogenase/glycoside hydrolase, family 4, C-terminal"/>
    <property type="match status" value="1"/>
</dbReference>
<dbReference type="PANTHER" id="PTHR43128">
    <property type="entry name" value="L-2-HYDROXYCARBOXYLATE DEHYDROGENASE (NAD(P)(+))"/>
    <property type="match status" value="1"/>
</dbReference>
<dbReference type="Gene3D" id="3.40.50.720">
    <property type="entry name" value="NAD(P)-binding Rossmann-like Domain"/>
    <property type="match status" value="1"/>
</dbReference>
<dbReference type="InterPro" id="IPR018177">
    <property type="entry name" value="L-lactate_DH_AS"/>
</dbReference>
<dbReference type="InterPro" id="IPR036291">
    <property type="entry name" value="NAD(P)-bd_dom_sf"/>
</dbReference>
<feature type="domain" description="Lactate/malate dehydrogenase C-terminal" evidence="7">
    <location>
        <begin position="150"/>
        <end position="302"/>
    </location>
</feature>
<evidence type="ECO:0000313" key="9">
    <source>
        <dbReference type="Proteomes" id="UP000070558"/>
    </source>
</evidence>
<dbReference type="OrthoDB" id="9802969at2"/>
<evidence type="ECO:0000256" key="4">
    <source>
        <dbReference type="PIRSR" id="PIRSR000102-3"/>
    </source>
</evidence>
<dbReference type="InterPro" id="IPR001236">
    <property type="entry name" value="Lactate/malate_DH_N"/>
</dbReference>
<evidence type="ECO:0000259" key="6">
    <source>
        <dbReference type="Pfam" id="PF00056"/>
    </source>
</evidence>
<dbReference type="EMBL" id="LRQA01000017">
    <property type="protein sequence ID" value="KXA19043.1"/>
    <property type="molecule type" value="Genomic_DNA"/>
</dbReference>
<dbReference type="Pfam" id="PF02866">
    <property type="entry name" value="Ldh_1_C"/>
    <property type="match status" value="1"/>
</dbReference>
<evidence type="ECO:0000313" key="8">
    <source>
        <dbReference type="EMBL" id="KXA19043.1"/>
    </source>
</evidence>
<gene>
    <name evidence="8" type="ORF">HMPREF3216_00228</name>
</gene>
<evidence type="ECO:0000256" key="2">
    <source>
        <dbReference type="ARBA" id="ARBA00023002"/>
    </source>
</evidence>
<dbReference type="GO" id="GO:0006089">
    <property type="term" value="P:lactate metabolic process"/>
    <property type="evidence" value="ECO:0007669"/>
    <property type="project" value="TreeGrafter"/>
</dbReference>
<dbReference type="PATRIC" id="fig|2702.99.peg.231"/>
<evidence type="ECO:0000256" key="5">
    <source>
        <dbReference type="RuleBase" id="RU003369"/>
    </source>
</evidence>
<feature type="binding site" evidence="4">
    <location>
        <position position="36"/>
    </location>
    <ligand>
        <name>NAD(+)</name>
        <dbReference type="ChEBI" id="CHEBI:57540"/>
    </ligand>
</feature>
<dbReference type="SUPFAM" id="SSF56327">
    <property type="entry name" value="LDH C-terminal domain-like"/>
    <property type="match status" value="1"/>
</dbReference>
<evidence type="ECO:0000256" key="1">
    <source>
        <dbReference type="ARBA" id="ARBA00006054"/>
    </source>
</evidence>
<dbReference type="Pfam" id="PF00056">
    <property type="entry name" value="Ldh_1_N"/>
    <property type="match status" value="1"/>
</dbReference>
<dbReference type="PRINTS" id="PR00086">
    <property type="entry name" value="LLDHDRGNASE"/>
</dbReference>